<keyword evidence="1" id="KW-0812">Transmembrane</keyword>
<dbReference type="AlphaFoldDB" id="A0A147K7B4"/>
<keyword evidence="1" id="KW-1133">Transmembrane helix</keyword>
<dbReference type="Proteomes" id="UP000074108">
    <property type="component" value="Unassembled WGS sequence"/>
</dbReference>
<dbReference type="EMBL" id="LDYG01000031">
    <property type="protein sequence ID" value="KUP05986.1"/>
    <property type="molecule type" value="Genomic_DNA"/>
</dbReference>
<evidence type="ECO:0000313" key="3">
    <source>
        <dbReference type="Proteomes" id="UP000074108"/>
    </source>
</evidence>
<evidence type="ECO:0000313" key="2">
    <source>
        <dbReference type="EMBL" id="KUP05986.1"/>
    </source>
</evidence>
<gene>
    <name evidence="2" type="ORF">Q75_09990</name>
</gene>
<protein>
    <recommendedName>
        <fullName evidence="4">Resolvase HTH domain-containing protein</fullName>
    </recommendedName>
</protein>
<evidence type="ECO:0000256" key="1">
    <source>
        <dbReference type="SAM" id="Phobius"/>
    </source>
</evidence>
<keyword evidence="1" id="KW-0472">Membrane</keyword>
<organism evidence="2 3">
    <name type="scientific">Bacillus coahuilensis p1.1.43</name>
    <dbReference type="NCBI Taxonomy" id="1150625"/>
    <lineage>
        <taxon>Bacteria</taxon>
        <taxon>Bacillati</taxon>
        <taxon>Bacillota</taxon>
        <taxon>Bacilli</taxon>
        <taxon>Bacillales</taxon>
        <taxon>Bacillaceae</taxon>
        <taxon>Bacillus</taxon>
    </lineage>
</organism>
<dbReference type="STRING" id="1150625.Q75_09990"/>
<sequence>MNILFLSLFVISIILFIVSFFQEDRMKRVEMDLEELSINMIQEHYQLKKRLSLVEEEILVVQPQPIVHKPITEVNAILKNQVLNLHAQGIPLEQISTQSSLPIHLVEKIITNSN</sequence>
<accession>A0A147K7B4</accession>
<name>A0A147K7B4_9BACI</name>
<dbReference type="PATRIC" id="fig|1150625.3.peg.2131"/>
<evidence type="ECO:0008006" key="4">
    <source>
        <dbReference type="Google" id="ProtNLM"/>
    </source>
</evidence>
<dbReference type="OrthoDB" id="2454584at2"/>
<dbReference type="RefSeq" id="WP_010173423.1">
    <property type="nucleotide sequence ID" value="NZ_LDYG01000031.1"/>
</dbReference>
<comment type="caution">
    <text evidence="2">The sequence shown here is derived from an EMBL/GenBank/DDBJ whole genome shotgun (WGS) entry which is preliminary data.</text>
</comment>
<keyword evidence="3" id="KW-1185">Reference proteome</keyword>
<feature type="transmembrane region" description="Helical" evidence="1">
    <location>
        <begin position="6"/>
        <end position="22"/>
    </location>
</feature>
<proteinExistence type="predicted"/>
<reference evidence="2 3" key="1">
    <citation type="journal article" date="2016" name="Front. Microbiol.">
        <title>Microevolution Analysis of Bacillus coahuilensis Unveils Differences in Phosphorus Acquisition Strategies and Their Regulation.</title>
        <authorList>
            <person name="Gomez-Lunar Z."/>
            <person name="Hernandez-Gonzalez I."/>
            <person name="Rodriguez-Torres M.D."/>
            <person name="Souza V."/>
            <person name="Olmedo-Alvarez G."/>
        </authorList>
    </citation>
    <scope>NUCLEOTIDE SEQUENCE [LARGE SCALE GENOMIC DNA]</scope>
    <source>
        <strain evidence="3">p1.1.43</strain>
    </source>
</reference>